<dbReference type="InterPro" id="IPR036047">
    <property type="entry name" value="F-box-like_dom_sf"/>
</dbReference>
<name>G8Y6P8_PICSO</name>
<dbReference type="EMBL" id="FO082048">
    <property type="protein sequence ID" value="CCE84278.1"/>
    <property type="molecule type" value="Genomic_DNA"/>
</dbReference>
<evidence type="ECO:0000313" key="4">
    <source>
        <dbReference type="Proteomes" id="UP000005222"/>
    </source>
</evidence>
<dbReference type="STRING" id="559304.G8Y6P8"/>
<organism evidence="3 4">
    <name type="scientific">Pichia sorbitophila (strain ATCC MYA-4447 / BCRC 22081 / CBS 7064 / NBRC 10061 / NRRL Y-12695)</name>
    <name type="common">Hybrid yeast</name>
    <dbReference type="NCBI Taxonomy" id="559304"/>
    <lineage>
        <taxon>Eukaryota</taxon>
        <taxon>Fungi</taxon>
        <taxon>Dikarya</taxon>
        <taxon>Ascomycota</taxon>
        <taxon>Saccharomycotina</taxon>
        <taxon>Pichiomycetes</taxon>
        <taxon>Debaryomycetaceae</taxon>
        <taxon>Millerozyma</taxon>
    </lineage>
</organism>
<feature type="domain" description="F-box" evidence="1">
    <location>
        <begin position="1"/>
        <end position="32"/>
    </location>
</feature>
<dbReference type="HOGENOM" id="CLU_598510_0_0_1"/>
<evidence type="ECO:0000313" key="3">
    <source>
        <dbReference type="EMBL" id="CCE84278.1"/>
    </source>
</evidence>
<keyword evidence="4" id="KW-1185">Reference proteome</keyword>
<dbReference type="InParanoid" id="G8Y6P8"/>
<dbReference type="Proteomes" id="UP000005222">
    <property type="component" value="Chromosome K"/>
</dbReference>
<dbReference type="Pfam" id="PF00646">
    <property type="entry name" value="F-box"/>
    <property type="match status" value="1"/>
</dbReference>
<dbReference type="EMBL" id="FO082049">
    <property type="protein sequence ID" value="CCE83247.1"/>
    <property type="molecule type" value="Genomic_DNA"/>
</dbReference>
<evidence type="ECO:0000259" key="1">
    <source>
        <dbReference type="PROSITE" id="PS50181"/>
    </source>
</evidence>
<dbReference type="SUPFAM" id="SSF81383">
    <property type="entry name" value="F-box domain"/>
    <property type="match status" value="1"/>
</dbReference>
<protein>
    <submittedName>
        <fullName evidence="3">Piso0_003819 protein</fullName>
    </submittedName>
</protein>
<dbReference type="OrthoDB" id="3162794at2759"/>
<sequence>MLDRLPEEIIDQVFDHLGQQDALEMSVVSSRFVEPAERKLCRSITVDRSCGLDNNPDGSTVVRGLYALGALFRRLVENDRSAASIRRLCFKSLPDMPEFELNRYLEQIFPKLLRLESMRWSVVDTYLSGDLFHLLPMERLSTLAANFKDFDSITTLIPSELLHLKELAIAGFNNRKNLDKINLSCCPNIEKLIISKNCCGSSYCLPDLIEIDSMETGYLSKVLTNVHLKLTAMVLKDITLTLADACNLVSCVDLSRLQELSIINCNEVYFDDHSLIRTTPPQVSFLDIIAPHLHNVSSLTIDLSNELYYYERTLKFISTIPSLKSLDLYFRFRNNENLSYFFVRLMDVLSRHPLKSLSFNFEISNTSNKSKNSFSVRALQGLCNLVLLEHLKLPLEQHQIVDSFSIISRLPRLQFLHIYMPGLAVETPGNTLIHQDYFYFSCPCTCDLKQSMLNQATNYCMDYKSCNKNLHFIMFENSNEASFSFSCKGKVRLLDNTLPLNKAFF</sequence>
<reference evidence="3" key="1">
    <citation type="submission" date="2011-10" db="EMBL/GenBank/DDBJ databases">
        <authorList>
            <person name="Genoscope - CEA"/>
        </authorList>
    </citation>
    <scope>NUCLEOTIDE SEQUENCE</scope>
</reference>
<reference evidence="4" key="2">
    <citation type="journal article" date="2012" name="G3 (Bethesda)">
        <title>Pichia sorbitophila, an interspecies yeast hybrid reveals early steps of genome resolution following polyploidization.</title>
        <authorList>
            <person name="Leh Louis V."/>
            <person name="Despons L."/>
            <person name="Friedrich A."/>
            <person name="Martin T."/>
            <person name="Durrens P."/>
            <person name="Casaregola S."/>
            <person name="Neuveglise C."/>
            <person name="Fairhead C."/>
            <person name="Marck C."/>
            <person name="Cruz J.A."/>
            <person name="Straub M.L."/>
            <person name="Kugler V."/>
            <person name="Sacerdot C."/>
            <person name="Uzunov Z."/>
            <person name="Thierry A."/>
            <person name="Weiss S."/>
            <person name="Bleykasten C."/>
            <person name="De Montigny J."/>
            <person name="Jacques N."/>
            <person name="Jung P."/>
            <person name="Lemaire M."/>
            <person name="Mallet S."/>
            <person name="Morel G."/>
            <person name="Richard G.F."/>
            <person name="Sarkar A."/>
            <person name="Savel G."/>
            <person name="Schacherer J."/>
            <person name="Seret M.L."/>
            <person name="Talla E."/>
            <person name="Samson G."/>
            <person name="Jubin C."/>
            <person name="Poulain J."/>
            <person name="Vacherie B."/>
            <person name="Barbe V."/>
            <person name="Pelletier E."/>
            <person name="Sherman D.J."/>
            <person name="Westhof E."/>
            <person name="Weissenbach J."/>
            <person name="Baret P.V."/>
            <person name="Wincker P."/>
            <person name="Gaillardin C."/>
            <person name="Dujon B."/>
            <person name="Souciet J.L."/>
        </authorList>
    </citation>
    <scope>NUCLEOTIDE SEQUENCE [LARGE SCALE GENOMIC DNA]</scope>
    <source>
        <strain evidence="4">ATCC MYA-4447 / BCRC 22081 / CBS 7064 / NBRC 10061 / NRRL Y-12695</strain>
    </source>
</reference>
<dbReference type="Proteomes" id="UP000005222">
    <property type="component" value="Chromosome L"/>
</dbReference>
<proteinExistence type="predicted"/>
<dbReference type="InterPro" id="IPR001810">
    <property type="entry name" value="F-box_dom"/>
</dbReference>
<dbReference type="eggNOG" id="ENOG502SDX4">
    <property type="taxonomic scope" value="Eukaryota"/>
</dbReference>
<evidence type="ECO:0000313" key="2">
    <source>
        <dbReference type="EMBL" id="CCE83247.1"/>
    </source>
</evidence>
<gene>
    <name evidence="3" type="primary">Piso0_003819</name>
    <name evidence="2" type="ORF">GNLVRS01_PISO0K03266g</name>
    <name evidence="3" type="ORF">GNLVRS01_PISO0L03267g</name>
</gene>
<dbReference type="PROSITE" id="PS50181">
    <property type="entry name" value="FBOX"/>
    <property type="match status" value="1"/>
</dbReference>
<accession>G8Y6P8</accession>
<dbReference type="AlphaFoldDB" id="G8Y6P8"/>